<dbReference type="InterPro" id="IPR050172">
    <property type="entry name" value="SsuD_RutA_monooxygenase"/>
</dbReference>
<protein>
    <recommendedName>
        <fullName evidence="5">Luciferase-like domain-containing protein</fullName>
    </recommendedName>
</protein>
<evidence type="ECO:0000313" key="6">
    <source>
        <dbReference type="EMBL" id="GHO42703.1"/>
    </source>
</evidence>
<evidence type="ECO:0000256" key="4">
    <source>
        <dbReference type="ARBA" id="ARBA00023033"/>
    </source>
</evidence>
<dbReference type="InterPro" id="IPR036661">
    <property type="entry name" value="Luciferase-like_sf"/>
</dbReference>
<evidence type="ECO:0000256" key="2">
    <source>
        <dbReference type="ARBA" id="ARBA00022643"/>
    </source>
</evidence>
<evidence type="ECO:0000313" key="7">
    <source>
        <dbReference type="Proteomes" id="UP000612362"/>
    </source>
</evidence>
<organism evidence="6 7">
    <name type="scientific">Ktedonospora formicarum</name>
    <dbReference type="NCBI Taxonomy" id="2778364"/>
    <lineage>
        <taxon>Bacteria</taxon>
        <taxon>Bacillati</taxon>
        <taxon>Chloroflexota</taxon>
        <taxon>Ktedonobacteria</taxon>
        <taxon>Ktedonobacterales</taxon>
        <taxon>Ktedonobacteraceae</taxon>
        <taxon>Ktedonospora</taxon>
    </lineage>
</organism>
<keyword evidence="1" id="KW-0285">Flavoprotein</keyword>
<gene>
    <name evidence="6" type="ORF">KSX_08660</name>
</gene>
<dbReference type="GO" id="GO:0008726">
    <property type="term" value="F:alkanesulfonate monooxygenase activity"/>
    <property type="evidence" value="ECO:0007669"/>
    <property type="project" value="TreeGrafter"/>
</dbReference>
<dbReference type="Pfam" id="PF00296">
    <property type="entry name" value="Bac_luciferase"/>
    <property type="match status" value="1"/>
</dbReference>
<keyword evidence="4" id="KW-0503">Monooxygenase</keyword>
<evidence type="ECO:0000256" key="1">
    <source>
        <dbReference type="ARBA" id="ARBA00022630"/>
    </source>
</evidence>
<dbReference type="CDD" id="cd01097">
    <property type="entry name" value="Tetrahydromethanopterin_reductase"/>
    <property type="match status" value="1"/>
</dbReference>
<dbReference type="InterPro" id="IPR011251">
    <property type="entry name" value="Luciferase-like_dom"/>
</dbReference>
<proteinExistence type="predicted"/>
<keyword evidence="2" id="KW-0288">FMN</keyword>
<reference evidence="6" key="1">
    <citation type="submission" date="2020-10" db="EMBL/GenBank/DDBJ databases">
        <title>Taxonomic study of unclassified bacteria belonging to the class Ktedonobacteria.</title>
        <authorList>
            <person name="Yabe S."/>
            <person name="Wang C.M."/>
            <person name="Zheng Y."/>
            <person name="Sakai Y."/>
            <person name="Cavaletti L."/>
            <person name="Monciardini P."/>
            <person name="Donadio S."/>
        </authorList>
    </citation>
    <scope>NUCLEOTIDE SEQUENCE</scope>
    <source>
        <strain evidence="6">SOSP1-1</strain>
    </source>
</reference>
<dbReference type="RefSeq" id="WP_220192214.1">
    <property type="nucleotide sequence ID" value="NZ_BNJF01000001.1"/>
</dbReference>
<name>A0A8J3MQK6_9CHLR</name>
<accession>A0A8J3MQK6</accession>
<keyword evidence="3" id="KW-0560">Oxidoreductase</keyword>
<dbReference type="Gene3D" id="3.20.20.30">
    <property type="entry name" value="Luciferase-like domain"/>
    <property type="match status" value="1"/>
</dbReference>
<sequence length="303" mass="34177">MVQVDFGLMLRPTNAGDSFNDLMSYNRQCIEALSPAFTTLWLEDHLQVGGNDHLEALTTLTYLAAQYPRFHIGTLVLAQSYRNPALLAKMAANIQALTGGRLILGLGAGWKEDEYRAYGYPFPSVKERMAQLEDTIQIARAMWTKAPAIYDGTSYHVHDAYCAPQPATPIPLLIGGGGERRTLEIVARYADWWNFNSCTVEEYVRKLVILRQHCERVGRDPNEIKLTYLSTLSVSEDPAQVKHHPQKHYIAGNAAEVTEELERFRDQGVSHFIFRILDLETLHHFVSHVAPTSNSSFSNVEQE</sequence>
<dbReference type="AlphaFoldDB" id="A0A8J3MQK6"/>
<dbReference type="Proteomes" id="UP000612362">
    <property type="component" value="Unassembled WGS sequence"/>
</dbReference>
<dbReference type="SUPFAM" id="SSF51679">
    <property type="entry name" value="Bacterial luciferase-like"/>
    <property type="match status" value="1"/>
</dbReference>
<feature type="domain" description="Luciferase-like" evidence="5">
    <location>
        <begin position="36"/>
        <end position="265"/>
    </location>
</feature>
<dbReference type="EMBL" id="BNJF01000001">
    <property type="protein sequence ID" value="GHO42703.1"/>
    <property type="molecule type" value="Genomic_DNA"/>
</dbReference>
<dbReference type="PANTHER" id="PTHR42847:SF8">
    <property type="entry name" value="CONSERVED PROTEIN"/>
    <property type="match status" value="1"/>
</dbReference>
<evidence type="ECO:0000256" key="3">
    <source>
        <dbReference type="ARBA" id="ARBA00023002"/>
    </source>
</evidence>
<dbReference type="PANTHER" id="PTHR42847">
    <property type="entry name" value="ALKANESULFONATE MONOOXYGENASE"/>
    <property type="match status" value="1"/>
</dbReference>
<comment type="caution">
    <text evidence="6">The sequence shown here is derived from an EMBL/GenBank/DDBJ whole genome shotgun (WGS) entry which is preliminary data.</text>
</comment>
<dbReference type="GO" id="GO:0046306">
    <property type="term" value="P:alkanesulfonate catabolic process"/>
    <property type="evidence" value="ECO:0007669"/>
    <property type="project" value="TreeGrafter"/>
</dbReference>
<keyword evidence="7" id="KW-1185">Reference proteome</keyword>
<evidence type="ECO:0000259" key="5">
    <source>
        <dbReference type="Pfam" id="PF00296"/>
    </source>
</evidence>